<proteinExistence type="predicted"/>
<name>A0ABT0TL70_9FLAO</name>
<reference evidence="1 2" key="1">
    <citation type="submission" date="2022-05" db="EMBL/GenBank/DDBJ databases">
        <title>Flavobacterium sp., isolated from activated sludge.</title>
        <authorList>
            <person name="Ran Q."/>
        </authorList>
    </citation>
    <scope>NUCLEOTIDE SEQUENCE [LARGE SCALE GENOMIC DNA]</scope>
    <source>
        <strain evidence="1 2">HXWNR70</strain>
    </source>
</reference>
<gene>
    <name evidence="1" type="ORF">NAT50_02445</name>
</gene>
<dbReference type="Proteomes" id="UP001317191">
    <property type="component" value="Unassembled WGS sequence"/>
</dbReference>
<accession>A0ABT0TL70</accession>
<protein>
    <submittedName>
        <fullName evidence="1">DUF177 domain-containing protein</fullName>
    </submittedName>
</protein>
<dbReference type="EMBL" id="JAMLJM010000001">
    <property type="protein sequence ID" value="MCL9808207.1"/>
    <property type="molecule type" value="Genomic_DNA"/>
</dbReference>
<evidence type="ECO:0000313" key="2">
    <source>
        <dbReference type="Proteomes" id="UP001317191"/>
    </source>
</evidence>
<dbReference type="InterPro" id="IPR003772">
    <property type="entry name" value="YceD"/>
</dbReference>
<organism evidence="1 2">
    <name type="scientific">Flavobacterium luminosum</name>
    <dbReference type="NCBI Taxonomy" id="2949086"/>
    <lineage>
        <taxon>Bacteria</taxon>
        <taxon>Pseudomonadati</taxon>
        <taxon>Bacteroidota</taxon>
        <taxon>Flavobacteriia</taxon>
        <taxon>Flavobacteriales</taxon>
        <taxon>Flavobacteriaceae</taxon>
        <taxon>Flavobacterium</taxon>
    </lineage>
</organism>
<evidence type="ECO:0000313" key="1">
    <source>
        <dbReference type="EMBL" id="MCL9808207.1"/>
    </source>
</evidence>
<comment type="caution">
    <text evidence="1">The sequence shown here is derived from an EMBL/GenBank/DDBJ whole genome shotgun (WGS) entry which is preliminary data.</text>
</comment>
<dbReference type="RefSeq" id="WP_250591121.1">
    <property type="nucleotide sequence ID" value="NZ_JAMLJM010000001.1"/>
</dbReference>
<keyword evidence="2" id="KW-1185">Reference proteome</keyword>
<dbReference type="Pfam" id="PF02620">
    <property type="entry name" value="YceD"/>
    <property type="match status" value="1"/>
</dbReference>
<sequence length="177" mass="20830">MKVTNEYLISYVGLKLGKHQFEYQINKSFFDHFEYDEFDSAEIKVTLVLEKQSNMLELNFKHTGTVHVPCDITNEPFDLPIKGKLKLVVRFGEHYNDDNEELLILPYGEHQIDVSQYIYEMIVLSIPLKRVHPDAKNKTLSEEVLIEQEETQTEDEEIQEKEIDPRWAALKKLLTDK</sequence>